<evidence type="ECO:0000256" key="6">
    <source>
        <dbReference type="ARBA" id="ARBA00022692"/>
    </source>
</evidence>
<keyword evidence="6 14" id="KW-0812">Transmembrane</keyword>
<comment type="function">
    <text evidence="14">Catalyzes the dephosphorylation of undecaprenyl diphosphate (UPP). Confers resistance to bacitracin.</text>
</comment>
<dbReference type="GO" id="GO:0008360">
    <property type="term" value="P:regulation of cell shape"/>
    <property type="evidence" value="ECO:0007669"/>
    <property type="project" value="UniProtKB-KW"/>
</dbReference>
<dbReference type="NCBIfam" id="NF001390">
    <property type="entry name" value="PRK00281.1-4"/>
    <property type="match status" value="1"/>
</dbReference>
<keyword evidence="14" id="KW-0573">Peptidoglycan synthesis</keyword>
<keyword evidence="14" id="KW-0961">Cell wall biogenesis/degradation</keyword>
<organism evidence="15 16">
    <name type="scientific">Candidatus Muproteobacteria bacterium RIFCSPHIGHO2_01_FULL_65_16</name>
    <dbReference type="NCBI Taxonomy" id="1817764"/>
    <lineage>
        <taxon>Bacteria</taxon>
        <taxon>Pseudomonadati</taxon>
        <taxon>Pseudomonadota</taxon>
        <taxon>Candidatus Muproteobacteria</taxon>
    </lineage>
</organism>
<dbReference type="PANTHER" id="PTHR30622">
    <property type="entry name" value="UNDECAPRENYL-DIPHOSPHATASE"/>
    <property type="match status" value="1"/>
</dbReference>
<comment type="miscellaneous">
    <text evidence="14">Bacitracin is thought to be involved in the inhibition of peptidoglycan synthesis by sequestering undecaprenyl diphosphate, thereby reducing the pool of lipid carrier available.</text>
</comment>
<keyword evidence="9 14" id="KW-0472">Membrane</keyword>
<evidence type="ECO:0000256" key="14">
    <source>
        <dbReference type="HAMAP-Rule" id="MF_01006"/>
    </source>
</evidence>
<dbReference type="Proteomes" id="UP000179360">
    <property type="component" value="Unassembled WGS sequence"/>
</dbReference>
<comment type="caution">
    <text evidence="15">The sequence shown here is derived from an EMBL/GenBank/DDBJ whole genome shotgun (WGS) entry which is preliminary data.</text>
</comment>
<name>A0A1F6TLW0_9PROT</name>
<feature type="transmembrane region" description="Helical" evidence="14">
    <location>
        <begin position="83"/>
        <end position="101"/>
    </location>
</feature>
<dbReference type="GO" id="GO:0071555">
    <property type="term" value="P:cell wall organization"/>
    <property type="evidence" value="ECO:0007669"/>
    <property type="project" value="UniProtKB-KW"/>
</dbReference>
<evidence type="ECO:0000256" key="10">
    <source>
        <dbReference type="ARBA" id="ARBA00023251"/>
    </source>
</evidence>
<dbReference type="NCBIfam" id="NF001389">
    <property type="entry name" value="PRK00281.1-2"/>
    <property type="match status" value="1"/>
</dbReference>
<dbReference type="STRING" id="1817764.A2637_03125"/>
<gene>
    <name evidence="14" type="primary">uppP</name>
    <name evidence="15" type="ORF">A2637_03125</name>
</gene>
<protein>
    <recommendedName>
        <fullName evidence="4 14">Undecaprenyl-diphosphatase</fullName>
        <ecNumber evidence="3 14">3.6.1.27</ecNumber>
    </recommendedName>
    <alternativeName>
        <fullName evidence="12 14">Bacitracin resistance protein</fullName>
    </alternativeName>
    <alternativeName>
        <fullName evidence="11 14">Undecaprenyl pyrophosphate phosphatase</fullName>
    </alternativeName>
</protein>
<dbReference type="HAMAP" id="MF_01006">
    <property type="entry name" value="Undec_diphosphatase"/>
    <property type="match status" value="1"/>
</dbReference>
<comment type="similarity">
    <text evidence="2 14">Belongs to the UppP family.</text>
</comment>
<evidence type="ECO:0000313" key="15">
    <source>
        <dbReference type="EMBL" id="OGI46101.1"/>
    </source>
</evidence>
<evidence type="ECO:0000313" key="16">
    <source>
        <dbReference type="Proteomes" id="UP000179360"/>
    </source>
</evidence>
<evidence type="ECO:0000256" key="8">
    <source>
        <dbReference type="ARBA" id="ARBA00022989"/>
    </source>
</evidence>
<keyword evidence="5 14" id="KW-1003">Cell membrane</keyword>
<dbReference type="GO" id="GO:0009252">
    <property type="term" value="P:peptidoglycan biosynthetic process"/>
    <property type="evidence" value="ECO:0007669"/>
    <property type="project" value="UniProtKB-KW"/>
</dbReference>
<keyword evidence="14" id="KW-0133">Cell shape</keyword>
<accession>A0A1F6TLW0</accession>
<evidence type="ECO:0000256" key="5">
    <source>
        <dbReference type="ARBA" id="ARBA00022475"/>
    </source>
</evidence>
<keyword evidence="7 14" id="KW-0378">Hydrolase</keyword>
<dbReference type="Pfam" id="PF02673">
    <property type="entry name" value="BacA"/>
    <property type="match status" value="1"/>
</dbReference>
<keyword evidence="10 14" id="KW-0046">Antibiotic resistance</keyword>
<evidence type="ECO:0000256" key="4">
    <source>
        <dbReference type="ARBA" id="ARBA00021581"/>
    </source>
</evidence>
<evidence type="ECO:0000256" key="11">
    <source>
        <dbReference type="ARBA" id="ARBA00032707"/>
    </source>
</evidence>
<evidence type="ECO:0000256" key="12">
    <source>
        <dbReference type="ARBA" id="ARBA00032932"/>
    </source>
</evidence>
<dbReference type="GO" id="GO:0046677">
    <property type="term" value="P:response to antibiotic"/>
    <property type="evidence" value="ECO:0007669"/>
    <property type="project" value="UniProtKB-UniRule"/>
</dbReference>
<feature type="transmembrane region" description="Helical" evidence="14">
    <location>
        <begin position="218"/>
        <end position="243"/>
    </location>
</feature>
<dbReference type="GO" id="GO:0005886">
    <property type="term" value="C:plasma membrane"/>
    <property type="evidence" value="ECO:0007669"/>
    <property type="project" value="UniProtKB-SubCell"/>
</dbReference>
<feature type="transmembrane region" description="Helical" evidence="14">
    <location>
        <begin position="250"/>
        <end position="265"/>
    </location>
</feature>
<comment type="catalytic activity">
    <reaction evidence="13 14">
        <text>di-trans,octa-cis-undecaprenyl diphosphate + H2O = di-trans,octa-cis-undecaprenyl phosphate + phosphate + H(+)</text>
        <dbReference type="Rhea" id="RHEA:28094"/>
        <dbReference type="ChEBI" id="CHEBI:15377"/>
        <dbReference type="ChEBI" id="CHEBI:15378"/>
        <dbReference type="ChEBI" id="CHEBI:43474"/>
        <dbReference type="ChEBI" id="CHEBI:58405"/>
        <dbReference type="ChEBI" id="CHEBI:60392"/>
        <dbReference type="EC" id="3.6.1.27"/>
    </reaction>
</comment>
<comment type="subcellular location">
    <subcellularLocation>
        <location evidence="1 14">Cell membrane</location>
        <topology evidence="1 14">Multi-pass membrane protein</topology>
    </subcellularLocation>
</comment>
<evidence type="ECO:0000256" key="1">
    <source>
        <dbReference type="ARBA" id="ARBA00004651"/>
    </source>
</evidence>
<evidence type="ECO:0000256" key="9">
    <source>
        <dbReference type="ARBA" id="ARBA00023136"/>
    </source>
</evidence>
<dbReference type="InterPro" id="IPR003824">
    <property type="entry name" value="UppP"/>
</dbReference>
<dbReference type="NCBIfam" id="TIGR00753">
    <property type="entry name" value="undec_PP_bacA"/>
    <property type="match status" value="1"/>
</dbReference>
<evidence type="ECO:0000256" key="2">
    <source>
        <dbReference type="ARBA" id="ARBA00010621"/>
    </source>
</evidence>
<feature type="transmembrane region" description="Helical" evidence="14">
    <location>
        <begin position="107"/>
        <end position="128"/>
    </location>
</feature>
<evidence type="ECO:0000256" key="13">
    <source>
        <dbReference type="ARBA" id="ARBA00047594"/>
    </source>
</evidence>
<evidence type="ECO:0000256" key="3">
    <source>
        <dbReference type="ARBA" id="ARBA00012374"/>
    </source>
</evidence>
<dbReference type="GO" id="GO:0050380">
    <property type="term" value="F:undecaprenyl-diphosphatase activity"/>
    <property type="evidence" value="ECO:0007669"/>
    <property type="project" value="UniProtKB-UniRule"/>
</dbReference>
<sequence length="266" mass="29119">MDLILLIQALILGVVEGLTEFLPVSSTGHLIVVGDAIGFTGERAKTFEISIQLGAILGVAWFYRARLLDLAGGLDRAPERRFVLNLFIAFLPAAALGLLAHKYIKAHLFNPLTVAGALIAGGFAILLIEHRHRHRGARVHALGEITRLDALKVGLAQTLSLFPGVSRSGATIMGGLFLGLSRTAATEFSFFLAMPTMFAATLYDLFRSRQLLHAEDTLLFAAGFVMAFLTALVVVKTFLVYVARHTFRPFAWYRIGFGLLVLAYFW</sequence>
<proteinExistence type="inferred from homology"/>
<dbReference type="EMBL" id="MFSY01000056">
    <property type="protein sequence ID" value="OGI46101.1"/>
    <property type="molecule type" value="Genomic_DNA"/>
</dbReference>
<dbReference type="EC" id="3.6.1.27" evidence="3 14"/>
<dbReference type="AlphaFoldDB" id="A0A1F6TLW0"/>
<feature type="transmembrane region" description="Helical" evidence="14">
    <location>
        <begin position="188"/>
        <end position="206"/>
    </location>
</feature>
<evidence type="ECO:0000256" key="7">
    <source>
        <dbReference type="ARBA" id="ARBA00022801"/>
    </source>
</evidence>
<reference evidence="15 16" key="1">
    <citation type="journal article" date="2016" name="Nat. Commun.">
        <title>Thousands of microbial genomes shed light on interconnected biogeochemical processes in an aquifer system.</title>
        <authorList>
            <person name="Anantharaman K."/>
            <person name="Brown C.T."/>
            <person name="Hug L.A."/>
            <person name="Sharon I."/>
            <person name="Castelle C.J."/>
            <person name="Probst A.J."/>
            <person name="Thomas B.C."/>
            <person name="Singh A."/>
            <person name="Wilkins M.J."/>
            <person name="Karaoz U."/>
            <person name="Brodie E.L."/>
            <person name="Williams K.H."/>
            <person name="Hubbard S.S."/>
            <person name="Banfield J.F."/>
        </authorList>
    </citation>
    <scope>NUCLEOTIDE SEQUENCE [LARGE SCALE GENOMIC DNA]</scope>
</reference>
<keyword evidence="8 14" id="KW-1133">Transmembrane helix</keyword>
<dbReference type="PANTHER" id="PTHR30622:SF3">
    <property type="entry name" value="UNDECAPRENYL-DIPHOSPHATASE"/>
    <property type="match status" value="1"/>
</dbReference>